<proteinExistence type="predicted"/>
<evidence type="ECO:0000313" key="2">
    <source>
        <dbReference type="EMBL" id="CAD9690001.1"/>
    </source>
</evidence>
<dbReference type="PANTHER" id="PTHR48191:SF2">
    <property type="entry name" value="PROTEIN HHL1, CHLOROPLASTIC"/>
    <property type="match status" value="1"/>
</dbReference>
<evidence type="ECO:0000256" key="1">
    <source>
        <dbReference type="SAM" id="SignalP"/>
    </source>
</evidence>
<dbReference type="AlphaFoldDB" id="A0A7S2S5A2"/>
<organism evidence="2">
    <name type="scientific">Eucampia antarctica</name>
    <dbReference type="NCBI Taxonomy" id="49252"/>
    <lineage>
        <taxon>Eukaryota</taxon>
        <taxon>Sar</taxon>
        <taxon>Stramenopiles</taxon>
        <taxon>Ochrophyta</taxon>
        <taxon>Bacillariophyta</taxon>
        <taxon>Mediophyceae</taxon>
        <taxon>Biddulphiophycidae</taxon>
        <taxon>Hemiaulales</taxon>
        <taxon>Hemiaulaceae</taxon>
        <taxon>Eucampia</taxon>
    </lineage>
</organism>
<dbReference type="InterPro" id="IPR045388">
    <property type="entry name" value="HHL1-like"/>
</dbReference>
<feature type="signal peptide" evidence="1">
    <location>
        <begin position="1"/>
        <end position="21"/>
    </location>
</feature>
<dbReference type="Pfam" id="PF20133">
    <property type="entry name" value="HHL1-like"/>
    <property type="match status" value="1"/>
</dbReference>
<keyword evidence="1" id="KW-0732">Signal</keyword>
<gene>
    <name evidence="2" type="ORF">EANT1437_LOCUS12191</name>
</gene>
<accession>A0A7S2S5A2</accession>
<sequence>MKISISSLVVGLLCAAGGANAYTTSTGGSMTSSFGGAVVYHRENNAISSGNNNQKCVLEMKKGKANVPPQMRSQYKRQQEISSMQKSMMDAQKPGADGFPVFNLFVRTKRANMWYPCGSFKGDDKSGALAASYVDDGMMAGVSKNQLDAGVAGSLFRDFERLKGTVTRAYPQLRKSQDELEFGYKLGYAGLTEEQSKINKVEPKEQKGLFSGLKSMFGSD</sequence>
<protein>
    <submittedName>
        <fullName evidence="2">Uncharacterized protein</fullName>
    </submittedName>
</protein>
<name>A0A7S2S5A2_9STRA</name>
<dbReference type="EMBL" id="HBHI01023696">
    <property type="protein sequence ID" value="CAD9690001.1"/>
    <property type="molecule type" value="Transcribed_RNA"/>
</dbReference>
<reference evidence="2" key="1">
    <citation type="submission" date="2021-01" db="EMBL/GenBank/DDBJ databases">
        <authorList>
            <person name="Corre E."/>
            <person name="Pelletier E."/>
            <person name="Niang G."/>
            <person name="Scheremetjew M."/>
            <person name="Finn R."/>
            <person name="Kale V."/>
            <person name="Holt S."/>
            <person name="Cochrane G."/>
            <person name="Meng A."/>
            <person name="Brown T."/>
            <person name="Cohen L."/>
        </authorList>
    </citation>
    <scope>NUCLEOTIDE SEQUENCE</scope>
    <source>
        <strain evidence="2">CCMP1452</strain>
    </source>
</reference>
<feature type="chain" id="PRO_5031113259" evidence="1">
    <location>
        <begin position="22"/>
        <end position="220"/>
    </location>
</feature>
<dbReference type="PANTHER" id="PTHR48191">
    <property type="entry name" value="PROTEIN HHL1 CHLOROPLASTIC"/>
    <property type="match status" value="1"/>
</dbReference>